<dbReference type="NCBIfam" id="TIGR00256">
    <property type="entry name" value="D-aminoacyl-tRNA deacylase"/>
    <property type="match status" value="1"/>
</dbReference>
<name>A0A1J1HR31_9DIPT</name>
<evidence type="ECO:0000256" key="9">
    <source>
        <dbReference type="RuleBase" id="RU003470"/>
    </source>
</evidence>
<dbReference type="GO" id="GO:0051499">
    <property type="term" value="F:D-aminoacyl-tRNA deacylase activity"/>
    <property type="evidence" value="ECO:0007669"/>
    <property type="project" value="UniProtKB-EC"/>
</dbReference>
<dbReference type="GO" id="GO:0060271">
    <property type="term" value="P:cilium assembly"/>
    <property type="evidence" value="ECO:0007669"/>
    <property type="project" value="TreeGrafter"/>
</dbReference>
<keyword evidence="12" id="KW-1185">Reference proteome</keyword>
<dbReference type="AlphaFoldDB" id="A0A1J1HR31"/>
<dbReference type="Proteomes" id="UP000183832">
    <property type="component" value="Unassembled WGS sequence"/>
</dbReference>
<dbReference type="GO" id="GO:0106026">
    <property type="term" value="F:Gly-tRNA(Ala) deacylase activity"/>
    <property type="evidence" value="ECO:0007669"/>
    <property type="project" value="RHEA"/>
</dbReference>
<dbReference type="FunFam" id="3.50.80.10:FF:000001">
    <property type="entry name" value="D-aminoacyl-tRNA deacylase"/>
    <property type="match status" value="1"/>
</dbReference>
<dbReference type="PANTHER" id="PTHR12951:SF1">
    <property type="entry name" value="PROTEIN UNC-119 HOMOLOG"/>
    <property type="match status" value="1"/>
</dbReference>
<dbReference type="EC" id="3.1.1.96" evidence="3 9"/>
<comment type="catalytic activity">
    <reaction evidence="8">
        <text>a D-aminoacyl-tRNA + H2O = a tRNA + a D-alpha-amino acid + H(+)</text>
        <dbReference type="Rhea" id="RHEA:13953"/>
        <dbReference type="Rhea" id="RHEA-COMP:10123"/>
        <dbReference type="Rhea" id="RHEA-COMP:10124"/>
        <dbReference type="ChEBI" id="CHEBI:15377"/>
        <dbReference type="ChEBI" id="CHEBI:15378"/>
        <dbReference type="ChEBI" id="CHEBI:59871"/>
        <dbReference type="ChEBI" id="CHEBI:78442"/>
        <dbReference type="ChEBI" id="CHEBI:79333"/>
        <dbReference type="EC" id="3.1.1.96"/>
    </reaction>
</comment>
<comment type="catalytic activity">
    <reaction evidence="7">
        <text>glycyl-tRNA(Ala) + H2O = tRNA(Ala) + glycine + H(+)</text>
        <dbReference type="Rhea" id="RHEA:53744"/>
        <dbReference type="Rhea" id="RHEA-COMP:9657"/>
        <dbReference type="Rhea" id="RHEA-COMP:13640"/>
        <dbReference type="ChEBI" id="CHEBI:15377"/>
        <dbReference type="ChEBI" id="CHEBI:15378"/>
        <dbReference type="ChEBI" id="CHEBI:57305"/>
        <dbReference type="ChEBI" id="CHEBI:78442"/>
        <dbReference type="ChEBI" id="CHEBI:78522"/>
        <dbReference type="EC" id="3.1.1.96"/>
    </reaction>
</comment>
<organism evidence="11 12">
    <name type="scientific">Clunio marinus</name>
    <dbReference type="NCBI Taxonomy" id="568069"/>
    <lineage>
        <taxon>Eukaryota</taxon>
        <taxon>Metazoa</taxon>
        <taxon>Ecdysozoa</taxon>
        <taxon>Arthropoda</taxon>
        <taxon>Hexapoda</taxon>
        <taxon>Insecta</taxon>
        <taxon>Pterygota</taxon>
        <taxon>Neoptera</taxon>
        <taxon>Endopterygota</taxon>
        <taxon>Diptera</taxon>
        <taxon>Nematocera</taxon>
        <taxon>Chironomoidea</taxon>
        <taxon>Chironomidae</taxon>
        <taxon>Clunio</taxon>
    </lineage>
</organism>
<evidence type="ECO:0000256" key="6">
    <source>
        <dbReference type="ARBA" id="ARBA00023121"/>
    </source>
</evidence>
<dbReference type="GO" id="GO:0008289">
    <property type="term" value="F:lipid binding"/>
    <property type="evidence" value="ECO:0007669"/>
    <property type="project" value="UniProtKB-KW"/>
</dbReference>
<evidence type="ECO:0000259" key="10">
    <source>
        <dbReference type="Pfam" id="PF05351"/>
    </source>
</evidence>
<dbReference type="Pfam" id="PF02580">
    <property type="entry name" value="Tyr_Deacylase"/>
    <property type="match status" value="1"/>
</dbReference>
<dbReference type="FunFam" id="2.70.50.40:FF:000003">
    <property type="entry name" value="UNC119 homologue, putative"/>
    <property type="match status" value="1"/>
</dbReference>
<dbReference type="Gene3D" id="3.50.80.10">
    <property type="entry name" value="D-tyrosyl-tRNA(Tyr) deacylase"/>
    <property type="match status" value="1"/>
</dbReference>
<dbReference type="GO" id="GO:0005737">
    <property type="term" value="C:cytoplasm"/>
    <property type="evidence" value="ECO:0007669"/>
    <property type="project" value="UniProtKB-SubCell"/>
</dbReference>
<evidence type="ECO:0000313" key="11">
    <source>
        <dbReference type="EMBL" id="CRK88673.1"/>
    </source>
</evidence>
<feature type="domain" description="GMP phosphodiesterase delta subunit" evidence="10">
    <location>
        <begin position="203"/>
        <end position="360"/>
    </location>
</feature>
<dbReference type="InterPro" id="IPR037036">
    <property type="entry name" value="PDED_dom_sf"/>
</dbReference>
<dbReference type="GO" id="GO:0005929">
    <property type="term" value="C:cilium"/>
    <property type="evidence" value="ECO:0007669"/>
    <property type="project" value="TreeGrafter"/>
</dbReference>
<proteinExistence type="inferred from homology"/>
<protein>
    <recommendedName>
        <fullName evidence="3 9">D-aminoacyl-tRNA deacylase</fullName>
        <ecNumber evidence="3 9">3.1.1.96</ecNumber>
    </recommendedName>
</protein>
<keyword evidence="9" id="KW-0963">Cytoplasm</keyword>
<comment type="similarity">
    <text evidence="1">Belongs to the PDE6D/unc-119 family.</text>
</comment>
<evidence type="ECO:0000256" key="3">
    <source>
        <dbReference type="ARBA" id="ARBA00013056"/>
    </source>
</evidence>
<dbReference type="InterPro" id="IPR023509">
    <property type="entry name" value="DTD-like_sf"/>
</dbReference>
<dbReference type="InterPro" id="IPR008015">
    <property type="entry name" value="PDED_dom"/>
</dbReference>
<accession>A0A1J1HR31</accession>
<comment type="similarity">
    <text evidence="2 9">Belongs to the DTD family.</text>
</comment>
<dbReference type="Pfam" id="PF05351">
    <property type="entry name" value="GMP_PDE_delta"/>
    <property type="match status" value="1"/>
</dbReference>
<dbReference type="InterPro" id="IPR003732">
    <property type="entry name" value="Daa-tRNA_deacyls_DTD"/>
</dbReference>
<keyword evidence="9" id="KW-0694">RNA-binding</keyword>
<dbReference type="InterPro" id="IPR014756">
    <property type="entry name" value="Ig_E-set"/>
</dbReference>
<dbReference type="GO" id="GO:0000049">
    <property type="term" value="F:tRNA binding"/>
    <property type="evidence" value="ECO:0007669"/>
    <property type="project" value="UniProtKB-KW"/>
</dbReference>
<dbReference type="GO" id="GO:0007399">
    <property type="term" value="P:nervous system development"/>
    <property type="evidence" value="ECO:0007669"/>
    <property type="project" value="TreeGrafter"/>
</dbReference>
<evidence type="ECO:0000256" key="5">
    <source>
        <dbReference type="ARBA" id="ARBA00022927"/>
    </source>
</evidence>
<evidence type="ECO:0000256" key="2">
    <source>
        <dbReference type="ARBA" id="ARBA00009673"/>
    </source>
</evidence>
<keyword evidence="4" id="KW-0813">Transport</keyword>
<evidence type="ECO:0000256" key="7">
    <source>
        <dbReference type="ARBA" id="ARBA00047676"/>
    </source>
</evidence>
<dbReference type="OrthoDB" id="10248777at2759"/>
<dbReference type="InterPro" id="IPR051519">
    <property type="entry name" value="PDE6D_unc-119_myristoyl-bd"/>
</dbReference>
<evidence type="ECO:0000256" key="8">
    <source>
        <dbReference type="ARBA" id="ARBA00048018"/>
    </source>
</evidence>
<dbReference type="Gene3D" id="2.70.50.40">
    <property type="entry name" value="GMP phosphodiesterase, delta subunit"/>
    <property type="match status" value="1"/>
</dbReference>
<reference evidence="11 12" key="1">
    <citation type="submission" date="2015-04" db="EMBL/GenBank/DDBJ databases">
        <authorList>
            <person name="Syromyatnikov M.Y."/>
            <person name="Popov V.N."/>
        </authorList>
    </citation>
    <scope>NUCLEOTIDE SEQUENCE [LARGE SCALE GENOMIC DNA]</scope>
</reference>
<dbReference type="SUPFAM" id="SSF81296">
    <property type="entry name" value="E set domains"/>
    <property type="match status" value="1"/>
</dbReference>
<comment type="subcellular location">
    <subcellularLocation>
        <location evidence="9">Cytoplasm</location>
    </subcellularLocation>
</comment>
<dbReference type="EMBL" id="CVRI01000009">
    <property type="protein sequence ID" value="CRK88673.1"/>
    <property type="molecule type" value="Genomic_DNA"/>
</dbReference>
<keyword evidence="6" id="KW-0446">Lipid-binding</keyword>
<dbReference type="SUPFAM" id="SSF69500">
    <property type="entry name" value="DTD-like"/>
    <property type="match status" value="1"/>
</dbReference>
<gene>
    <name evidence="11" type="ORF">CLUMA_CG002390</name>
</gene>
<dbReference type="GO" id="GO:0042953">
    <property type="term" value="P:lipoprotein transport"/>
    <property type="evidence" value="ECO:0007669"/>
    <property type="project" value="TreeGrafter"/>
</dbReference>
<evidence type="ECO:0000256" key="1">
    <source>
        <dbReference type="ARBA" id="ARBA00008102"/>
    </source>
</evidence>
<evidence type="ECO:0000256" key="4">
    <source>
        <dbReference type="ARBA" id="ARBA00022448"/>
    </source>
</evidence>
<evidence type="ECO:0000313" key="12">
    <source>
        <dbReference type="Proteomes" id="UP000183832"/>
    </source>
</evidence>
<keyword evidence="9" id="KW-0820">tRNA-binding</keyword>
<sequence length="362" mass="41806">MKAVIQRVTCAKVTVDEQLISEIGRGLCVLVGICNTDTAKDVEYICRKILNTRLFEQEGKRWMRSVKEEKLEILCISQFTLYHRLKGNKPDFHTAMAGEPAKNMYDSVLSKLGKDYDSSKIKDGVFGAMMEVHIQNSGPTQKFNKRFFFTVACKMSVIQKQINVSDEIDSVCEDFDLKLKHTITPEDVLKLTKITDGFLCSNSNEYQIEFTRFKIRDLETDTVLFDISKDPNLPDGTESTDEKQESDDSGRFVRYLFSPSFLKLKHIGATVEFQVGNKDVKNFRMIERHFYKDRLLKTFDFNFGYCIPNSKNTCEHIYEFPTLPADLINEMVAHPFETRSDSFYFVDNKLVLHNKADYSYDG</sequence>
<dbReference type="PANTHER" id="PTHR12951">
    <property type="entry name" value="RETINAL PROTEIN 4"/>
    <property type="match status" value="1"/>
</dbReference>
<dbReference type="STRING" id="568069.A0A1J1HR31"/>
<keyword evidence="5" id="KW-0653">Protein transport</keyword>
<keyword evidence="9" id="KW-0378">Hydrolase</keyword>